<accession>A0ABP9CQQ4</accession>
<evidence type="ECO:0000313" key="2">
    <source>
        <dbReference type="EMBL" id="GAA4815258.1"/>
    </source>
</evidence>
<dbReference type="SMART" id="SM00563">
    <property type="entry name" value="PlsC"/>
    <property type="match status" value="1"/>
</dbReference>
<protein>
    <submittedName>
        <fullName evidence="2">Lysophospholipid acyltransferase family protein</fullName>
    </submittedName>
</protein>
<dbReference type="PIRSF" id="PIRSF016753">
    <property type="entry name" value="P_lipid/glycerol_ac_tran_prd"/>
    <property type="match status" value="1"/>
</dbReference>
<dbReference type="RefSeq" id="WP_200171196.1">
    <property type="nucleotide sequence ID" value="NZ_BAABKQ010000001.1"/>
</dbReference>
<keyword evidence="3" id="KW-1185">Reference proteome</keyword>
<reference evidence="3" key="1">
    <citation type="journal article" date="2019" name="Int. J. Syst. Evol. Microbiol.">
        <title>The Global Catalogue of Microorganisms (GCM) 10K type strain sequencing project: providing services to taxonomists for standard genome sequencing and annotation.</title>
        <authorList>
            <consortium name="The Broad Institute Genomics Platform"/>
            <consortium name="The Broad Institute Genome Sequencing Center for Infectious Disease"/>
            <person name="Wu L."/>
            <person name="Ma J."/>
        </authorList>
    </citation>
    <scope>NUCLEOTIDE SEQUENCE [LARGE SCALE GENOMIC DNA]</scope>
    <source>
        <strain evidence="3">JCM 18542</strain>
    </source>
</reference>
<evidence type="ECO:0000259" key="1">
    <source>
        <dbReference type="SMART" id="SM00563"/>
    </source>
</evidence>
<keyword evidence="2" id="KW-0012">Acyltransferase</keyword>
<dbReference type="PANTHER" id="PTHR22753">
    <property type="entry name" value="TRANSMEMBRANE PROTEIN 68"/>
    <property type="match status" value="1"/>
</dbReference>
<dbReference type="Proteomes" id="UP001500839">
    <property type="component" value="Unassembled WGS sequence"/>
</dbReference>
<proteinExistence type="predicted"/>
<dbReference type="PANTHER" id="PTHR22753:SF14">
    <property type="entry name" value="MONOACYLGLYCEROL_DIACYLGLYCEROL O-ACYLTRANSFERASE"/>
    <property type="match status" value="1"/>
</dbReference>
<dbReference type="Pfam" id="PF01553">
    <property type="entry name" value="Acyltransferase"/>
    <property type="match status" value="1"/>
</dbReference>
<dbReference type="CDD" id="cd07987">
    <property type="entry name" value="LPLAT_MGAT-like"/>
    <property type="match status" value="1"/>
</dbReference>
<comment type="caution">
    <text evidence="2">The sequence shown here is derived from an EMBL/GenBank/DDBJ whole genome shotgun (WGS) entry which is preliminary data.</text>
</comment>
<dbReference type="SUPFAM" id="SSF69593">
    <property type="entry name" value="Glycerol-3-phosphate (1)-acyltransferase"/>
    <property type="match status" value="1"/>
</dbReference>
<dbReference type="GO" id="GO:0016746">
    <property type="term" value="F:acyltransferase activity"/>
    <property type="evidence" value="ECO:0007669"/>
    <property type="project" value="UniProtKB-KW"/>
</dbReference>
<dbReference type="InterPro" id="IPR016676">
    <property type="entry name" value="P_lipid/glycerol_AcTrfase_prd"/>
</dbReference>
<dbReference type="InterPro" id="IPR002123">
    <property type="entry name" value="Plipid/glycerol_acylTrfase"/>
</dbReference>
<organism evidence="2 3">
    <name type="scientific">Tomitella cavernea</name>
    <dbReference type="NCBI Taxonomy" id="1387982"/>
    <lineage>
        <taxon>Bacteria</taxon>
        <taxon>Bacillati</taxon>
        <taxon>Actinomycetota</taxon>
        <taxon>Actinomycetes</taxon>
        <taxon>Mycobacteriales</taxon>
        <taxon>Tomitella</taxon>
    </lineage>
</organism>
<feature type="domain" description="Phospholipid/glycerol acyltransferase" evidence="1">
    <location>
        <begin position="64"/>
        <end position="185"/>
    </location>
</feature>
<sequence>MGGWTSLLGKPAAAVRRALTPGPGGLEGRDPEFIREMLPRFWLAARLYFRAEVDGFDNVPDEPVLFVGNHSGGADIPDTFVFLLGYHTYFTVEGRPLVGLAHKIVTRMPVVGDFARKFGMVQADMDTAAELLRGGANVLVYPGGDVEALRPWRDRNRIVFDGRKGFLRLAHANGVKIVPVVATGGQETFYVFNDGRKTAKLLRFDKLLRVKSVPISLSVPWGLLPADLPHIPLPAKIRIQVLEPIDLHERYGDDPDWDEAYEYVTSVMQVALSRLAAKSVIPVVS</sequence>
<gene>
    <name evidence="2" type="ORF">GCM10023353_21020</name>
</gene>
<keyword evidence="2" id="KW-0808">Transferase</keyword>
<name>A0ABP9CQQ4_9ACTN</name>
<dbReference type="EMBL" id="BAABKQ010000001">
    <property type="protein sequence ID" value="GAA4815258.1"/>
    <property type="molecule type" value="Genomic_DNA"/>
</dbReference>
<evidence type="ECO:0000313" key="3">
    <source>
        <dbReference type="Proteomes" id="UP001500839"/>
    </source>
</evidence>